<keyword evidence="2" id="KW-1185">Reference proteome</keyword>
<organism evidence="1 2">
    <name type="scientific">Saccharothrix lopnurensis</name>
    <dbReference type="NCBI Taxonomy" id="1670621"/>
    <lineage>
        <taxon>Bacteria</taxon>
        <taxon>Bacillati</taxon>
        <taxon>Actinomycetota</taxon>
        <taxon>Actinomycetes</taxon>
        <taxon>Pseudonocardiales</taxon>
        <taxon>Pseudonocardiaceae</taxon>
        <taxon>Saccharothrix</taxon>
    </lineage>
</organism>
<comment type="caution">
    <text evidence="1">The sequence shown here is derived from an EMBL/GenBank/DDBJ whole genome shotgun (WGS) entry which is preliminary data.</text>
</comment>
<evidence type="ECO:0000313" key="2">
    <source>
        <dbReference type="Proteomes" id="UP001596220"/>
    </source>
</evidence>
<proteinExistence type="predicted"/>
<accession>A0ABW1PG02</accession>
<dbReference type="Proteomes" id="UP001596220">
    <property type="component" value="Unassembled WGS sequence"/>
</dbReference>
<dbReference type="RefSeq" id="WP_380641605.1">
    <property type="nucleotide sequence ID" value="NZ_JBHSQO010000052.1"/>
</dbReference>
<sequence length="41" mass="4367">MWQRLIDWWPPVAGAVRALWWALGDAMDLGGSPAGGAGWGS</sequence>
<evidence type="ECO:0000313" key="1">
    <source>
        <dbReference type="EMBL" id="MFC6093935.1"/>
    </source>
</evidence>
<protein>
    <submittedName>
        <fullName evidence="1">Uncharacterized protein</fullName>
    </submittedName>
</protein>
<name>A0ABW1PG02_9PSEU</name>
<dbReference type="EMBL" id="JBHSQO010000052">
    <property type="protein sequence ID" value="MFC6093935.1"/>
    <property type="molecule type" value="Genomic_DNA"/>
</dbReference>
<reference evidence="2" key="1">
    <citation type="journal article" date="2019" name="Int. J. Syst. Evol. Microbiol.">
        <title>The Global Catalogue of Microorganisms (GCM) 10K type strain sequencing project: providing services to taxonomists for standard genome sequencing and annotation.</title>
        <authorList>
            <consortium name="The Broad Institute Genomics Platform"/>
            <consortium name="The Broad Institute Genome Sequencing Center for Infectious Disease"/>
            <person name="Wu L."/>
            <person name="Ma J."/>
        </authorList>
    </citation>
    <scope>NUCLEOTIDE SEQUENCE [LARGE SCALE GENOMIC DNA]</scope>
    <source>
        <strain evidence="2">CGMCC 4.7246</strain>
    </source>
</reference>
<gene>
    <name evidence="1" type="ORF">ACFP3R_32110</name>
</gene>